<protein>
    <submittedName>
        <fullName evidence="2">Uncharacterized protein</fullName>
    </submittedName>
</protein>
<proteinExistence type="predicted"/>
<dbReference type="EMBL" id="KN833005">
    <property type="protein sequence ID" value="KIM80107.1"/>
    <property type="molecule type" value="Genomic_DNA"/>
</dbReference>
<dbReference type="Proteomes" id="UP000054166">
    <property type="component" value="Unassembled WGS sequence"/>
</dbReference>
<gene>
    <name evidence="2" type="ORF">PILCRDRAFT_9686</name>
</gene>
<reference evidence="2 3" key="1">
    <citation type="submission" date="2014-04" db="EMBL/GenBank/DDBJ databases">
        <authorList>
            <consortium name="DOE Joint Genome Institute"/>
            <person name="Kuo A."/>
            <person name="Tarkka M."/>
            <person name="Buscot F."/>
            <person name="Kohler A."/>
            <person name="Nagy L.G."/>
            <person name="Floudas D."/>
            <person name="Copeland A."/>
            <person name="Barry K.W."/>
            <person name="Cichocki N."/>
            <person name="Veneault-Fourrey C."/>
            <person name="LaButti K."/>
            <person name="Lindquist E.A."/>
            <person name="Lipzen A."/>
            <person name="Lundell T."/>
            <person name="Morin E."/>
            <person name="Murat C."/>
            <person name="Sun H."/>
            <person name="Tunlid A."/>
            <person name="Henrissat B."/>
            <person name="Grigoriev I.V."/>
            <person name="Hibbett D.S."/>
            <person name="Martin F."/>
            <person name="Nordberg H.P."/>
            <person name="Cantor M.N."/>
            <person name="Hua S.X."/>
        </authorList>
    </citation>
    <scope>NUCLEOTIDE SEQUENCE [LARGE SCALE GENOMIC DNA]</scope>
    <source>
        <strain evidence="2 3">F 1598</strain>
    </source>
</reference>
<dbReference type="InParanoid" id="A0A0C3BS36"/>
<name>A0A0C3BS36_PILCF</name>
<evidence type="ECO:0000313" key="2">
    <source>
        <dbReference type="EMBL" id="KIM80107.1"/>
    </source>
</evidence>
<keyword evidence="3" id="KW-1185">Reference proteome</keyword>
<evidence type="ECO:0000313" key="3">
    <source>
        <dbReference type="Proteomes" id="UP000054166"/>
    </source>
</evidence>
<dbReference type="HOGENOM" id="CLU_578864_0_0_1"/>
<organism evidence="2 3">
    <name type="scientific">Piloderma croceum (strain F 1598)</name>
    <dbReference type="NCBI Taxonomy" id="765440"/>
    <lineage>
        <taxon>Eukaryota</taxon>
        <taxon>Fungi</taxon>
        <taxon>Dikarya</taxon>
        <taxon>Basidiomycota</taxon>
        <taxon>Agaricomycotina</taxon>
        <taxon>Agaricomycetes</taxon>
        <taxon>Agaricomycetidae</taxon>
        <taxon>Atheliales</taxon>
        <taxon>Atheliaceae</taxon>
        <taxon>Piloderma</taxon>
    </lineage>
</organism>
<feature type="region of interest" description="Disordered" evidence="1">
    <location>
        <begin position="12"/>
        <end position="56"/>
    </location>
</feature>
<dbReference type="OrthoDB" id="203796at2759"/>
<dbReference type="PANTHER" id="PTHR37848">
    <property type="entry name" value="EXPRESSED PROTEIN"/>
    <property type="match status" value="1"/>
</dbReference>
<dbReference type="AlphaFoldDB" id="A0A0C3BS36"/>
<dbReference type="PANTHER" id="PTHR37848:SF1">
    <property type="entry name" value="SUN DOMAIN-CONTAINING PROTEIN"/>
    <property type="match status" value="1"/>
</dbReference>
<sequence length="472" mass="52415">MPQEQLYFRASFPPQAAVAPPPGAVPTTGGPHLSDIQTDSSTTYHRSGGVSEHSRSPIMTAGRLPIDNQQRELQFPMTTLPQAISTQQQLSKTPSGYFGAPEPYDNAPFDLQSLNSQPTGSHPGSHTRPLFTTATQLPAQNKESVYSFSSMNPATNSMTTMQQASYLMPQSEVVPKSSPSPYMDEQVPALTTQPKFNWKDNACIVSRDPLLNNDGDALYRFILDHMDPPSVQLHCFGSHVVTELVAHGSSAKMKKTTVVDFNFVVDLALSMKPGSGELYTCGDDVVTYRGGMVKKIGVKGSPVKTVRDWVRNYTGSPKTGKEFRFNKVISEIDMPKIRDAVNQIISSTGYSSVQNVYFTVGNSSIKVQADSSLTRMPADGLKYLRWIDLVYPFVWMYRRFGKQGGKWDVCRASFTCNRDPRDPHKVIGVPLGDGDWVKIWERTIRLGIRNRIQTTQPIYRPTADDSEVIVFD</sequence>
<feature type="compositionally biased region" description="Polar residues" evidence="1">
    <location>
        <begin position="35"/>
        <end position="45"/>
    </location>
</feature>
<accession>A0A0C3BS36</accession>
<reference evidence="3" key="2">
    <citation type="submission" date="2015-01" db="EMBL/GenBank/DDBJ databases">
        <title>Evolutionary Origins and Diversification of the Mycorrhizal Mutualists.</title>
        <authorList>
            <consortium name="DOE Joint Genome Institute"/>
            <consortium name="Mycorrhizal Genomics Consortium"/>
            <person name="Kohler A."/>
            <person name="Kuo A."/>
            <person name="Nagy L.G."/>
            <person name="Floudas D."/>
            <person name="Copeland A."/>
            <person name="Barry K.W."/>
            <person name="Cichocki N."/>
            <person name="Veneault-Fourrey C."/>
            <person name="LaButti K."/>
            <person name="Lindquist E.A."/>
            <person name="Lipzen A."/>
            <person name="Lundell T."/>
            <person name="Morin E."/>
            <person name="Murat C."/>
            <person name="Riley R."/>
            <person name="Ohm R."/>
            <person name="Sun H."/>
            <person name="Tunlid A."/>
            <person name="Henrissat B."/>
            <person name="Grigoriev I.V."/>
            <person name="Hibbett D.S."/>
            <person name="Martin F."/>
        </authorList>
    </citation>
    <scope>NUCLEOTIDE SEQUENCE [LARGE SCALE GENOMIC DNA]</scope>
    <source>
        <strain evidence="3">F 1598</strain>
    </source>
</reference>
<evidence type="ECO:0000256" key="1">
    <source>
        <dbReference type="SAM" id="MobiDB-lite"/>
    </source>
</evidence>